<evidence type="ECO:0000256" key="1">
    <source>
        <dbReference type="ARBA" id="ARBA00022694"/>
    </source>
</evidence>
<dbReference type="EMBL" id="MNTG01000002">
    <property type="protein sequence ID" value="OLA39081.1"/>
    <property type="molecule type" value="Genomic_DNA"/>
</dbReference>
<feature type="binding site" evidence="2">
    <location>
        <position position="178"/>
    </location>
    <ligand>
        <name>ATP</name>
        <dbReference type="ChEBI" id="CHEBI:30616"/>
    </ligand>
</feature>
<dbReference type="Pfam" id="PF05636">
    <property type="entry name" value="HIGH_NTase1"/>
    <property type="match status" value="1"/>
</dbReference>
<keyword evidence="2" id="KW-0547">Nucleotide-binding</keyword>
<comment type="caution">
    <text evidence="3">The sequence shown here is derived from an EMBL/GenBank/DDBJ whole genome shotgun (WGS) entry which is preliminary data.</text>
</comment>
<name>A0A1Q6R9Q0_9FIRM</name>
<comment type="similarity">
    <text evidence="2">Belongs to the TmcAL family.</text>
</comment>
<dbReference type="NCBIfam" id="NF010191">
    <property type="entry name" value="PRK13670.1"/>
    <property type="match status" value="1"/>
</dbReference>
<keyword evidence="2" id="KW-0963">Cytoplasm</keyword>
<comment type="caution">
    <text evidence="2">Lacks conserved residue(s) required for the propagation of feature annotation.</text>
</comment>
<comment type="function">
    <text evidence="2">Catalyzes the formation of N(4)-acetylcytidine (ac(4)C) at the wobble position of elongator tRNA(Met), using acetate and ATP as substrates. First activates an acetate ion to form acetyladenylate (Ac-AMP) and then transfers the acetyl group to tRNA to form ac(4)C34.</text>
</comment>
<dbReference type="Gene3D" id="3.40.50.620">
    <property type="entry name" value="HUPs"/>
    <property type="match status" value="1"/>
</dbReference>
<gene>
    <name evidence="2" type="primary">tmcAL</name>
    <name evidence="3" type="ORF">BHW43_01760</name>
</gene>
<comment type="subcellular location">
    <subcellularLocation>
        <location evidence="2">Cytoplasm</location>
    </subcellularLocation>
</comment>
<dbReference type="GO" id="GO:0005737">
    <property type="term" value="C:cytoplasm"/>
    <property type="evidence" value="ECO:0007669"/>
    <property type="project" value="UniProtKB-SubCell"/>
</dbReference>
<dbReference type="HAMAP" id="MF_01539">
    <property type="entry name" value="TmcAL"/>
    <property type="match status" value="1"/>
</dbReference>
<dbReference type="RefSeq" id="WP_299822477.1">
    <property type="nucleotide sequence ID" value="NZ_DAWEAL010000061.1"/>
</dbReference>
<dbReference type="GO" id="GO:0016879">
    <property type="term" value="F:ligase activity, forming carbon-nitrogen bonds"/>
    <property type="evidence" value="ECO:0007669"/>
    <property type="project" value="UniProtKB-UniRule"/>
</dbReference>
<dbReference type="PANTHER" id="PTHR37825">
    <property type="entry name" value="TRNA(MET) CYTIDINE ACETATE LIGASE"/>
    <property type="match status" value="1"/>
</dbReference>
<keyword evidence="2" id="KW-0694">RNA-binding</keyword>
<feature type="binding site" evidence="2">
    <location>
        <begin position="7"/>
        <end position="20"/>
    </location>
    <ligand>
        <name>ATP</name>
        <dbReference type="ChEBI" id="CHEBI:30616"/>
    </ligand>
</feature>
<dbReference type="Proteomes" id="UP000186777">
    <property type="component" value="Unassembled WGS sequence"/>
</dbReference>
<dbReference type="GO" id="GO:0006400">
    <property type="term" value="P:tRNA modification"/>
    <property type="evidence" value="ECO:0007669"/>
    <property type="project" value="UniProtKB-UniRule"/>
</dbReference>
<evidence type="ECO:0000256" key="2">
    <source>
        <dbReference type="HAMAP-Rule" id="MF_01539"/>
    </source>
</evidence>
<keyword evidence="2" id="KW-0436">Ligase</keyword>
<evidence type="ECO:0000313" key="4">
    <source>
        <dbReference type="Proteomes" id="UP000186777"/>
    </source>
</evidence>
<accession>A0A1Q6R9Q0</accession>
<keyword evidence="1 2" id="KW-0819">tRNA processing</keyword>
<dbReference type="SUPFAM" id="SSF52374">
    <property type="entry name" value="Nucleotidylyl transferase"/>
    <property type="match status" value="1"/>
</dbReference>
<dbReference type="PANTHER" id="PTHR37825:SF1">
    <property type="entry name" value="TRNA(MET) CYTIDINE ACETATE LIGASE"/>
    <property type="match status" value="1"/>
</dbReference>
<feature type="binding site" evidence="2">
    <location>
        <position position="153"/>
    </location>
    <ligand>
        <name>ATP</name>
        <dbReference type="ChEBI" id="CHEBI:30616"/>
    </ligand>
</feature>
<dbReference type="EC" id="6.3.4.-" evidence="2"/>
<dbReference type="GO" id="GO:0000049">
    <property type="term" value="F:tRNA binding"/>
    <property type="evidence" value="ECO:0007669"/>
    <property type="project" value="UniProtKB-KW"/>
</dbReference>
<keyword evidence="2" id="KW-0067">ATP-binding</keyword>
<evidence type="ECO:0000313" key="3">
    <source>
        <dbReference type="EMBL" id="OLA39081.1"/>
    </source>
</evidence>
<feature type="binding site" evidence="2">
    <location>
        <position position="101"/>
    </location>
    <ligand>
        <name>ATP</name>
        <dbReference type="ChEBI" id="CHEBI:30616"/>
    </ligand>
</feature>
<dbReference type="STRING" id="626940.BHW43_01760"/>
<sequence length="392" mass="42948">MQATGIIAEYNPFHNGHLYHIQETKRLTQQPVIVVMSGSFMQRGEPAVLSKWQRASCAVQGGADLVLELPCVFTLRSAEFFAKGAVQLLAATGCVNTLACGTEHPQSDFEAAASLACSAEAQARLRELLQNGLSYAQAWEKILGAHTAFRTPNDILALEYTKALLQTAADIQPLYLQRTDEGYNSTSIGNSIASASAIRRAIADGNESWQQAVPDYTHAALAAGGYDAQLLWQLLKYRLRLLSPQQLAERCEASEGLENLLSKAADCASLQSALAACSNKRYTASRIRRLLLQILLDLPKAVWQQQAPAYLRVLAFNDTGRQLLHTMKTNAQLPIISKLGKNALCNDSVTYRTQLSAEVTATDLWSLLQKDAALNRSGNDFYQSPVYVRSKI</sequence>
<organism evidence="3 4">
    <name type="scientific">Phascolarctobacterium succinatutens</name>
    <dbReference type="NCBI Taxonomy" id="626940"/>
    <lineage>
        <taxon>Bacteria</taxon>
        <taxon>Bacillati</taxon>
        <taxon>Bacillota</taxon>
        <taxon>Negativicutes</taxon>
        <taxon>Acidaminococcales</taxon>
        <taxon>Acidaminococcaceae</taxon>
        <taxon>Phascolarctobacterium</taxon>
    </lineage>
</organism>
<protein>
    <recommendedName>
        <fullName evidence="2">tRNA(Met) cytidine acetate ligase</fullName>
        <ecNumber evidence="2">6.3.4.-</ecNumber>
    </recommendedName>
</protein>
<reference evidence="3 4" key="1">
    <citation type="journal article" date="2016" name="Nat. Biotechnol.">
        <title>Measurement of bacterial replication rates in microbial communities.</title>
        <authorList>
            <person name="Brown C.T."/>
            <person name="Olm M.R."/>
            <person name="Thomas B.C."/>
            <person name="Banfield J.F."/>
        </authorList>
    </citation>
    <scope>NUCLEOTIDE SEQUENCE [LARGE SCALE GENOMIC DNA]</scope>
    <source>
        <strain evidence="3">46_33</strain>
    </source>
</reference>
<dbReference type="AlphaFoldDB" id="A0A1Q6R9Q0"/>
<comment type="catalytic activity">
    <reaction evidence="2">
        <text>cytidine(34) in elongator tRNA(Met) + acetate + ATP = N(4)-acetylcytidine(34) in elongator tRNA(Met) + AMP + diphosphate</text>
        <dbReference type="Rhea" id="RHEA:58144"/>
        <dbReference type="Rhea" id="RHEA-COMP:10693"/>
        <dbReference type="Rhea" id="RHEA-COMP:10694"/>
        <dbReference type="ChEBI" id="CHEBI:30089"/>
        <dbReference type="ChEBI" id="CHEBI:30616"/>
        <dbReference type="ChEBI" id="CHEBI:33019"/>
        <dbReference type="ChEBI" id="CHEBI:74900"/>
        <dbReference type="ChEBI" id="CHEBI:82748"/>
        <dbReference type="ChEBI" id="CHEBI:456215"/>
    </reaction>
</comment>
<keyword evidence="2" id="KW-0820">tRNA-binding</keyword>
<dbReference type="GO" id="GO:0005524">
    <property type="term" value="F:ATP binding"/>
    <property type="evidence" value="ECO:0007669"/>
    <property type="project" value="UniProtKB-KW"/>
</dbReference>
<dbReference type="InterPro" id="IPR008513">
    <property type="entry name" value="tRNA(Met)_cyd_acetate_ligase"/>
</dbReference>
<dbReference type="InterPro" id="IPR014729">
    <property type="entry name" value="Rossmann-like_a/b/a_fold"/>
</dbReference>
<proteinExistence type="inferred from homology"/>